<dbReference type="GO" id="GO:0046872">
    <property type="term" value="F:metal ion binding"/>
    <property type="evidence" value="ECO:0007669"/>
    <property type="project" value="UniProtKB-KW"/>
</dbReference>
<dbReference type="Gene3D" id="3.40.250.10">
    <property type="entry name" value="Rhodanese-like domain"/>
    <property type="match status" value="2"/>
</dbReference>
<evidence type="ECO:0000256" key="1">
    <source>
        <dbReference type="ARBA" id="ARBA00022723"/>
    </source>
</evidence>
<dbReference type="Pfam" id="PF00753">
    <property type="entry name" value="Lactamase_B"/>
    <property type="match status" value="1"/>
</dbReference>
<feature type="domain" description="Rhodanese" evidence="3">
    <location>
        <begin position="268"/>
        <end position="359"/>
    </location>
</feature>
<dbReference type="InterPro" id="IPR001279">
    <property type="entry name" value="Metallo-B-lactamas"/>
</dbReference>
<dbReference type="CDD" id="cd00158">
    <property type="entry name" value="RHOD"/>
    <property type="match status" value="2"/>
</dbReference>
<comment type="caution">
    <text evidence="4">The sequence shown here is derived from an EMBL/GenBank/DDBJ whole genome shotgun (WGS) entry which is preliminary data.</text>
</comment>
<dbReference type="GO" id="GO:0070813">
    <property type="term" value="P:hydrogen sulfide metabolic process"/>
    <property type="evidence" value="ECO:0007669"/>
    <property type="project" value="TreeGrafter"/>
</dbReference>
<gene>
    <name evidence="4" type="ORF">KSF_032780</name>
</gene>
<dbReference type="GO" id="GO:0006749">
    <property type="term" value="P:glutathione metabolic process"/>
    <property type="evidence" value="ECO:0007669"/>
    <property type="project" value="InterPro"/>
</dbReference>
<dbReference type="SMART" id="SM00450">
    <property type="entry name" value="RHOD"/>
    <property type="match status" value="2"/>
</dbReference>
<proteinExistence type="predicted"/>
<dbReference type="InterPro" id="IPR051682">
    <property type="entry name" value="Mito_Persulfide_Diox"/>
</dbReference>
<dbReference type="InterPro" id="IPR001763">
    <property type="entry name" value="Rhodanese-like_dom"/>
</dbReference>
<dbReference type="InterPro" id="IPR044528">
    <property type="entry name" value="POD-like_MBL-fold"/>
</dbReference>
<evidence type="ECO:0000259" key="3">
    <source>
        <dbReference type="PROSITE" id="PS50206"/>
    </source>
</evidence>
<name>A0A8J3IIT2_9CHLR</name>
<dbReference type="PANTHER" id="PTHR43084:SF1">
    <property type="entry name" value="PERSULFIDE DIOXYGENASE ETHE1, MITOCHONDRIAL"/>
    <property type="match status" value="1"/>
</dbReference>
<dbReference type="AlphaFoldDB" id="A0A8J3IIT2"/>
<dbReference type="SUPFAM" id="SSF52821">
    <property type="entry name" value="Rhodanese/Cell cycle control phosphatase"/>
    <property type="match status" value="2"/>
</dbReference>
<keyword evidence="4" id="KW-0378">Hydrolase</keyword>
<protein>
    <submittedName>
        <fullName evidence="4">MBL fold hydrolase</fullName>
    </submittedName>
</protein>
<accession>A0A8J3IIT2</accession>
<feature type="region of interest" description="Disordered" evidence="2">
    <location>
        <begin position="461"/>
        <end position="481"/>
    </location>
</feature>
<dbReference type="InterPro" id="IPR036866">
    <property type="entry name" value="RibonucZ/Hydroxyglut_hydro"/>
</dbReference>
<dbReference type="InterPro" id="IPR036873">
    <property type="entry name" value="Rhodanese-like_dom_sf"/>
</dbReference>
<dbReference type="SMART" id="SM00849">
    <property type="entry name" value="Lactamase_B"/>
    <property type="match status" value="1"/>
</dbReference>
<feature type="domain" description="Rhodanese" evidence="3">
    <location>
        <begin position="374"/>
        <end position="461"/>
    </location>
</feature>
<dbReference type="SUPFAM" id="SSF56281">
    <property type="entry name" value="Metallo-hydrolase/oxidoreductase"/>
    <property type="match status" value="1"/>
</dbReference>
<dbReference type="GO" id="GO:0016787">
    <property type="term" value="F:hydrolase activity"/>
    <property type="evidence" value="ECO:0007669"/>
    <property type="project" value="UniProtKB-KW"/>
</dbReference>
<dbReference type="EMBL" id="BNJK01000001">
    <property type="protein sequence ID" value="GHO93230.1"/>
    <property type="molecule type" value="Genomic_DNA"/>
</dbReference>
<organism evidence="4 5">
    <name type="scientific">Reticulibacter mediterranei</name>
    <dbReference type="NCBI Taxonomy" id="2778369"/>
    <lineage>
        <taxon>Bacteria</taxon>
        <taxon>Bacillati</taxon>
        <taxon>Chloroflexota</taxon>
        <taxon>Ktedonobacteria</taxon>
        <taxon>Ktedonobacterales</taxon>
        <taxon>Reticulibacteraceae</taxon>
        <taxon>Reticulibacter</taxon>
    </lineage>
</organism>
<keyword evidence="5" id="KW-1185">Reference proteome</keyword>
<evidence type="ECO:0000313" key="5">
    <source>
        <dbReference type="Proteomes" id="UP000597444"/>
    </source>
</evidence>
<dbReference type="GO" id="GO:0050313">
    <property type="term" value="F:sulfur dioxygenase activity"/>
    <property type="evidence" value="ECO:0007669"/>
    <property type="project" value="InterPro"/>
</dbReference>
<dbReference type="PROSITE" id="PS50206">
    <property type="entry name" value="RHODANESE_3"/>
    <property type="match status" value="2"/>
</dbReference>
<reference evidence="4" key="1">
    <citation type="submission" date="2020-10" db="EMBL/GenBank/DDBJ databases">
        <title>Taxonomic study of unclassified bacteria belonging to the class Ktedonobacteria.</title>
        <authorList>
            <person name="Yabe S."/>
            <person name="Wang C.M."/>
            <person name="Zheng Y."/>
            <person name="Sakai Y."/>
            <person name="Cavaletti L."/>
            <person name="Monciardini P."/>
            <person name="Donadio S."/>
        </authorList>
    </citation>
    <scope>NUCLEOTIDE SEQUENCE</scope>
    <source>
        <strain evidence="4">ID150040</strain>
    </source>
</reference>
<dbReference type="Proteomes" id="UP000597444">
    <property type="component" value="Unassembled WGS sequence"/>
</dbReference>
<keyword evidence="1" id="KW-0479">Metal-binding</keyword>
<evidence type="ECO:0000313" key="4">
    <source>
        <dbReference type="EMBL" id="GHO93230.1"/>
    </source>
</evidence>
<dbReference type="CDD" id="cd07724">
    <property type="entry name" value="POD-like_MBL-fold"/>
    <property type="match status" value="1"/>
</dbReference>
<dbReference type="PANTHER" id="PTHR43084">
    <property type="entry name" value="PERSULFIDE DIOXYGENASE ETHE1"/>
    <property type="match status" value="1"/>
</dbReference>
<evidence type="ECO:0000256" key="2">
    <source>
        <dbReference type="SAM" id="MobiDB-lite"/>
    </source>
</evidence>
<sequence>MAKIEQFVVEGLGHQSYLITDEASGSAAVVDPRRDVDVYLQAANRADVHITHVLETHIHNDYITGSHELAARTGATIVASGLDLLHYPFSPVREGDQFSLGELTFQAIATPGHTPAHTSYLLFTRAAEQPEALFSGGSLLVGGAGRTDLLGEEQIITLTRQQYQSLQRLLTTLPEQVTVYPTHGAGSFCLSKSDNNTARITTIGQERLKNPVVRAKSEDDFIAQQIAGYTAYPSYYQYMAPINRAGPRIMGDIPTPLTLSPYEVYERMRQGIYLIDGRSSEAFAHDNIPGSLNFAVGDSFATYIGWLLPFNTPLMLLIEDEAGRHEAVVQLVRIGYERIEGYLDGGIAQWKAAALPTSEIDTIDIETLYKRLLRNEPFLVLDVRRDDEWSQGHIPGSTHIHIAELLLHMDELPTDQPIMTICHTGYRASIAASMVAATGRSAVAVRGGMGDWLKSGFPFASSDSDTRRKTAPLMNHMNHHP</sequence>
<dbReference type="Pfam" id="PF00581">
    <property type="entry name" value="Rhodanese"/>
    <property type="match status" value="2"/>
</dbReference>
<dbReference type="Gene3D" id="3.60.15.10">
    <property type="entry name" value="Ribonuclease Z/Hydroxyacylglutathione hydrolase-like"/>
    <property type="match status" value="1"/>
</dbReference>